<dbReference type="Proteomes" id="UP000002729">
    <property type="component" value="Unassembled WGS sequence"/>
</dbReference>
<evidence type="ECO:0000256" key="1">
    <source>
        <dbReference type="SAM" id="MobiDB-lite"/>
    </source>
</evidence>
<feature type="region of interest" description="Disordered" evidence="1">
    <location>
        <begin position="1620"/>
        <end position="1665"/>
    </location>
</feature>
<dbReference type="CDD" id="cd00030">
    <property type="entry name" value="C2"/>
    <property type="match status" value="1"/>
</dbReference>
<feature type="region of interest" description="Disordered" evidence="1">
    <location>
        <begin position="566"/>
        <end position="586"/>
    </location>
</feature>
<feature type="compositionally biased region" description="Polar residues" evidence="1">
    <location>
        <begin position="1176"/>
        <end position="1194"/>
    </location>
</feature>
<dbReference type="Gene3D" id="2.60.40.150">
    <property type="entry name" value="C2 domain"/>
    <property type="match status" value="2"/>
</dbReference>
<dbReference type="PROSITE" id="PS50004">
    <property type="entry name" value="C2"/>
    <property type="match status" value="3"/>
</dbReference>
<sequence length="1737" mass="190241">MPKSRAVLASIYVDGDVIGRTSRRRRVREPVWDRTFGLEVAEDKSLQTKVVFQEQVNNAASIVGTVELDGRELCAKTGEWRGWIKERKTISLISHRFAALIELRLAKPGEGPSPRAQICAVEDDDGCGNDQIIVDVTRARSLAKESKFAQTATYCEVHYGGALIGVTRVVKGSLSPEWNGNFHYALSYGGRPCSLKNKNKKLVVRVMNRHKTAEDAFLGEVSIPKVNQLGKDDGAVRRTPNCIEKQWYRLTAGGEERAVVSGDVQVAVRFDAAFENDEQARPPGAFFEHYADPDLRALKLLGDLWDELDEENDGTLSEEQFVALYQRLASENFGEDDGRAKAFSDADESQKMRSKATSHVEQAQLPAPDWKEVADGTVLTFADARRVLDKARGLRSKREHSFRVTGVTLHRGLNLVAKDGGGLFSLTPGSSDPYVKVFLGGALLSTTDIVYKTLDPTFELKIDCDVLVTDLEGTSSTRDDDDDDDDGVFAWSRDDGMGLVSIDIGATLHRAFLKAQRERKYHVAVANDRRSATHRAFYDVLPSKGCHHATGQLEVSLDYAVLGKDGDEAEPGTPAKASAASNKEKRESLARTDKHWAFCRGPCDVVFNAEHPAETTDPFTSFPLTRNVLFGEAVAPPSSRGRRWLALGPRVASRDIYLRFCLRMWHGEADSTAAPHEPTESVSIHWAECTVDADRGGADLVLSLVTERYGTVELHFDNARECREWWTKIVNVRDRTLRLGLDTDPRCWTGVSRRDRPSLARLTSFRVDPGLAPPAASDGRRAGVLAEIADRVANRVTGAPRTARPAQQHVELGPRVFAYKSGYNHNVSVVARTDFAVQVPQRRGATVRASLWVPQRAGETEGVREHLSVVLYCGSNQRSGRLDCVASHALTVCLELGVACCAMDFLGTGASDDAYSGLGALERHDVAVVAQYLRASRRPKKLLFWGGHCTGAVAALLCSAMNDPLACAVVADGPYATLGAYVGDLLDASVSKAADVDWARQRVDGALLRRCGLVADDVDVLKAVSTKLFRDTTEVLIIGDEDDDVLGAEPAIAIADGVRGRERRSGDDDDDLLLVRGRSKKMKDTHQHAPRALAEIAGFIATRLGAVFIGARLFTHDPPRGIKPTLTNGTPPWETHDIDANNIDAVEAAKHAAHGAAAKIQAKRRSVLNRKEKRSSTAAKQRSSTAAKQRSSTADKGVPKEKRVSAAWKKEVPKLDYMEKTLANLVGFTEPRTPIVVHVGAKVAQKHYESLVRRHASDRVHFNPRRIWTHHATGTILEAHVSNAERAREIELPFDYVVFSASKARLFVRGLEAYVVANQMTRLKDIAGGLHCETDAATRRAFLWDAEHRVRAKDPHGWYFDALRASAGDCRPAFSNHEGFFLPAPLLLRFADWARATTATIRGNASSVLDHAASVVGALGGNGVEELYLQSYIATRERDALNRTGAALCEHWPPRQRRVGVFDALSYRLGRNMSRLLAPLEIKRWAGDDREDRVLECWAREDRGGAPDDSARAARSTLRCLRAAHLGHMLPKKNMTGGMDRGRRAAFSVLGADDPFPDTARTAAARGLSRSLSTRDDSTTPSNLVVGSALLETGSELAAGAGASDMMFSSAEAPVRAPLGADDELDEDPELGPAPAQPDPPRSPSAARKLWKTDRHSRSPAPVQYLTEQDLIPQSPRDEEDAPSCWFCGITAGCFREDAKPASDADEYWTLSSLLTTDTPPTRTCSETSSVCTRDEL</sequence>
<feature type="domain" description="C2" evidence="2">
    <location>
        <begin position="386"/>
        <end position="521"/>
    </location>
</feature>
<dbReference type="EMBL" id="GL833126">
    <property type="protein sequence ID" value="EGB09023.1"/>
    <property type="molecule type" value="Genomic_DNA"/>
</dbReference>
<dbReference type="KEGG" id="aaf:AURANDRAFT_63616"/>
<dbReference type="InParanoid" id="F0Y6I9"/>
<dbReference type="PANTHER" id="PTHR43358:SF4">
    <property type="entry name" value="ALPHA_BETA HYDROLASE FOLD-1 DOMAIN-CONTAINING PROTEIN"/>
    <property type="match status" value="1"/>
</dbReference>
<accession>F0Y6I9</accession>
<dbReference type="Gene3D" id="3.40.50.1820">
    <property type="entry name" value="alpha/beta hydrolase"/>
    <property type="match status" value="1"/>
</dbReference>
<evidence type="ECO:0000259" key="2">
    <source>
        <dbReference type="PROSITE" id="PS50004"/>
    </source>
</evidence>
<dbReference type="InterPro" id="IPR002048">
    <property type="entry name" value="EF_hand_dom"/>
</dbReference>
<dbReference type="GeneID" id="20224414"/>
<dbReference type="GO" id="GO:0005509">
    <property type="term" value="F:calcium ion binding"/>
    <property type="evidence" value="ECO:0007669"/>
    <property type="project" value="InterPro"/>
</dbReference>
<feature type="compositionally biased region" description="Basic residues" evidence="1">
    <location>
        <begin position="1161"/>
        <end position="1173"/>
    </location>
</feature>
<feature type="region of interest" description="Disordered" evidence="1">
    <location>
        <begin position="1157"/>
        <end position="1205"/>
    </location>
</feature>
<dbReference type="InterPro" id="IPR035892">
    <property type="entry name" value="C2_domain_sf"/>
</dbReference>
<dbReference type="SUPFAM" id="SSF49562">
    <property type="entry name" value="C2 domain (Calcium/lipid-binding domain, CaLB)"/>
    <property type="match status" value="2"/>
</dbReference>
<evidence type="ECO:0000313" key="4">
    <source>
        <dbReference type="EMBL" id="EGB09023.1"/>
    </source>
</evidence>
<dbReference type="SMART" id="SM00239">
    <property type="entry name" value="C2"/>
    <property type="match status" value="2"/>
</dbReference>
<keyword evidence="5" id="KW-1185">Reference proteome</keyword>
<evidence type="ECO:0000313" key="5">
    <source>
        <dbReference type="Proteomes" id="UP000002729"/>
    </source>
</evidence>
<name>F0Y6I9_AURAN</name>
<feature type="domain" description="C2" evidence="2">
    <location>
        <begin position="1"/>
        <end position="84"/>
    </location>
</feature>
<dbReference type="InterPro" id="IPR000008">
    <property type="entry name" value="C2_dom"/>
</dbReference>
<feature type="domain" description="EF-hand" evidence="3">
    <location>
        <begin position="296"/>
        <end position="331"/>
    </location>
</feature>
<feature type="domain" description="C2" evidence="2">
    <location>
        <begin position="112"/>
        <end position="240"/>
    </location>
</feature>
<evidence type="ECO:0000259" key="3">
    <source>
        <dbReference type="PROSITE" id="PS50222"/>
    </source>
</evidence>
<organism evidence="5">
    <name type="scientific">Aureococcus anophagefferens</name>
    <name type="common">Harmful bloom alga</name>
    <dbReference type="NCBI Taxonomy" id="44056"/>
    <lineage>
        <taxon>Eukaryota</taxon>
        <taxon>Sar</taxon>
        <taxon>Stramenopiles</taxon>
        <taxon>Ochrophyta</taxon>
        <taxon>Pelagophyceae</taxon>
        <taxon>Pelagomonadales</taxon>
        <taxon>Pelagomonadaceae</taxon>
        <taxon>Aureococcus</taxon>
    </lineage>
</organism>
<gene>
    <name evidence="4" type="ORF">AURANDRAFT_63616</name>
</gene>
<dbReference type="PANTHER" id="PTHR43358">
    <property type="entry name" value="ALPHA/BETA-HYDROLASE"/>
    <property type="match status" value="1"/>
</dbReference>
<dbReference type="PROSITE" id="PS50096">
    <property type="entry name" value="IQ"/>
    <property type="match status" value="1"/>
</dbReference>
<protein>
    <submittedName>
        <fullName evidence="4">Uncharacterized protein</fullName>
    </submittedName>
</protein>
<proteinExistence type="predicted"/>
<dbReference type="Pfam" id="PF00168">
    <property type="entry name" value="C2"/>
    <property type="match status" value="3"/>
</dbReference>
<dbReference type="SUPFAM" id="SSF53474">
    <property type="entry name" value="alpha/beta-Hydrolases"/>
    <property type="match status" value="1"/>
</dbReference>
<dbReference type="RefSeq" id="XP_009036152.1">
    <property type="nucleotide sequence ID" value="XM_009037904.1"/>
</dbReference>
<dbReference type="PROSITE" id="PS50222">
    <property type="entry name" value="EF_HAND_2"/>
    <property type="match status" value="1"/>
</dbReference>
<reference evidence="4 5" key="1">
    <citation type="journal article" date="2011" name="Proc. Natl. Acad. Sci. U.S.A.">
        <title>Niche of harmful alga Aureococcus anophagefferens revealed through ecogenomics.</title>
        <authorList>
            <person name="Gobler C.J."/>
            <person name="Berry D.L."/>
            <person name="Dyhrman S.T."/>
            <person name="Wilhelm S.W."/>
            <person name="Salamov A."/>
            <person name="Lobanov A.V."/>
            <person name="Zhang Y."/>
            <person name="Collier J.L."/>
            <person name="Wurch L.L."/>
            <person name="Kustka A.B."/>
            <person name="Dill B.D."/>
            <person name="Shah M."/>
            <person name="VerBerkmoes N.C."/>
            <person name="Kuo A."/>
            <person name="Terry A."/>
            <person name="Pangilinan J."/>
            <person name="Lindquist E.A."/>
            <person name="Lucas S."/>
            <person name="Paulsen I.T."/>
            <person name="Hattenrath-Lehmann T.K."/>
            <person name="Talmage S.C."/>
            <person name="Walker E.A."/>
            <person name="Koch F."/>
            <person name="Burson A.M."/>
            <person name="Marcoval M.A."/>
            <person name="Tang Y.Z."/>
            <person name="Lecleir G.R."/>
            <person name="Coyne K.J."/>
            <person name="Berg G.M."/>
            <person name="Bertrand E.M."/>
            <person name="Saito M.A."/>
            <person name="Gladyshev V.N."/>
            <person name="Grigoriev I.V."/>
        </authorList>
    </citation>
    <scope>NUCLEOTIDE SEQUENCE [LARGE SCALE GENOMIC DNA]</scope>
    <source>
        <strain evidence="5">CCMP 1984</strain>
    </source>
</reference>
<dbReference type="InterPro" id="IPR029058">
    <property type="entry name" value="AB_hydrolase_fold"/>
</dbReference>
<dbReference type="InterPro" id="IPR052920">
    <property type="entry name" value="DNA-binding_regulatory"/>
</dbReference>
<feature type="compositionally biased region" description="Acidic residues" evidence="1">
    <location>
        <begin position="1621"/>
        <end position="1630"/>
    </location>
</feature>